<dbReference type="Proteomes" id="UP001206128">
    <property type="component" value="Unassembled WGS sequence"/>
</dbReference>
<dbReference type="RefSeq" id="WP_253778193.1">
    <property type="nucleotide sequence ID" value="NZ_JAMTCK010000018.1"/>
</dbReference>
<sequence>MTDKHDEAKTVSRRTALHRTAGLAAAGAVSAAFAAVVSTPTAAADPTTSSESGDTTANPGAPALPSSVAGVRIPDSALARRTAAFARGVSSETLFNHLMRTYLFGSLVFDHQGVRYDREVVFVAALLHDLGLLDAFQTPTERFEVDGADAARRFLREQRVPADRVELIWDAIALHTSVGIATRKRPEIALISVGSGMDFTGNELKQLPADALDEVLTVFPRKGFKREAMDRMLALCRTKPMGELMHPFAEVGRRHIAGFPVPTVEDMLLAAPFDE</sequence>
<dbReference type="InterPro" id="IPR003607">
    <property type="entry name" value="HD/PDEase_dom"/>
</dbReference>
<dbReference type="PROSITE" id="PS51318">
    <property type="entry name" value="TAT"/>
    <property type="match status" value="1"/>
</dbReference>
<feature type="region of interest" description="Disordered" evidence="1">
    <location>
        <begin position="43"/>
        <end position="67"/>
    </location>
</feature>
<evidence type="ECO:0000256" key="1">
    <source>
        <dbReference type="SAM" id="MobiDB-lite"/>
    </source>
</evidence>
<dbReference type="AlphaFoldDB" id="A0AAE3KJB2"/>
<dbReference type="SUPFAM" id="SSF109604">
    <property type="entry name" value="HD-domain/PDEase-like"/>
    <property type="match status" value="1"/>
</dbReference>
<dbReference type="PANTHER" id="PTHR35569:SF1">
    <property type="entry name" value="CYANAMIDE HYDRATASE DDI2-RELATED"/>
    <property type="match status" value="1"/>
</dbReference>
<evidence type="ECO:0000313" key="5">
    <source>
        <dbReference type="Proteomes" id="UP001206128"/>
    </source>
</evidence>
<protein>
    <submittedName>
        <fullName evidence="4">HD domain-containing protein</fullName>
    </submittedName>
</protein>
<dbReference type="PANTHER" id="PTHR35569">
    <property type="entry name" value="CYANAMIDE HYDRATASE DDI2-RELATED"/>
    <property type="match status" value="1"/>
</dbReference>
<dbReference type="InterPro" id="IPR006674">
    <property type="entry name" value="HD_domain"/>
</dbReference>
<evidence type="ECO:0000256" key="2">
    <source>
        <dbReference type="SAM" id="SignalP"/>
    </source>
</evidence>
<feature type="chain" id="PRO_5042279296" evidence="2">
    <location>
        <begin position="35"/>
        <end position="275"/>
    </location>
</feature>
<reference evidence="4" key="1">
    <citation type="submission" date="2022-06" db="EMBL/GenBank/DDBJ databases">
        <title>Genomic Encyclopedia of Archaeal and Bacterial Type Strains, Phase II (KMG-II): from individual species to whole genera.</title>
        <authorList>
            <person name="Goeker M."/>
        </authorList>
    </citation>
    <scope>NUCLEOTIDE SEQUENCE</scope>
    <source>
        <strain evidence="4">DSM 43935</strain>
    </source>
</reference>
<evidence type="ECO:0000259" key="3">
    <source>
        <dbReference type="Pfam" id="PF01966"/>
    </source>
</evidence>
<dbReference type="CDD" id="cd00077">
    <property type="entry name" value="HDc"/>
    <property type="match status" value="1"/>
</dbReference>
<dbReference type="Gene3D" id="1.10.3210.10">
    <property type="entry name" value="Hypothetical protein af1432"/>
    <property type="match status" value="1"/>
</dbReference>
<dbReference type="Pfam" id="PF01966">
    <property type="entry name" value="HD"/>
    <property type="match status" value="1"/>
</dbReference>
<feature type="signal peptide" evidence="2">
    <location>
        <begin position="1"/>
        <end position="34"/>
    </location>
</feature>
<dbReference type="EMBL" id="JAMTCK010000018">
    <property type="protein sequence ID" value="MCP2169430.1"/>
    <property type="molecule type" value="Genomic_DNA"/>
</dbReference>
<comment type="caution">
    <text evidence="4">The sequence shown here is derived from an EMBL/GenBank/DDBJ whole genome shotgun (WGS) entry which is preliminary data.</text>
</comment>
<keyword evidence="5" id="KW-1185">Reference proteome</keyword>
<accession>A0AAE3KJB2</accession>
<proteinExistence type="predicted"/>
<evidence type="ECO:0000313" key="4">
    <source>
        <dbReference type="EMBL" id="MCP2169430.1"/>
    </source>
</evidence>
<name>A0AAE3KJB2_9PSEU</name>
<feature type="domain" description="HD" evidence="3">
    <location>
        <begin position="95"/>
        <end position="182"/>
    </location>
</feature>
<keyword evidence="2" id="KW-0732">Signal</keyword>
<dbReference type="InterPro" id="IPR006311">
    <property type="entry name" value="TAT_signal"/>
</dbReference>
<organism evidence="4 5">
    <name type="scientific">Goodfellowiella coeruleoviolacea</name>
    <dbReference type="NCBI Taxonomy" id="334858"/>
    <lineage>
        <taxon>Bacteria</taxon>
        <taxon>Bacillati</taxon>
        <taxon>Actinomycetota</taxon>
        <taxon>Actinomycetes</taxon>
        <taxon>Pseudonocardiales</taxon>
        <taxon>Pseudonocardiaceae</taxon>
        <taxon>Goodfellowiella</taxon>
    </lineage>
</organism>
<feature type="compositionally biased region" description="Polar residues" evidence="1">
    <location>
        <begin position="49"/>
        <end position="58"/>
    </location>
</feature>
<gene>
    <name evidence="4" type="ORF">LX83_006315</name>
</gene>